<feature type="compositionally biased region" description="Basic and acidic residues" evidence="1">
    <location>
        <begin position="1"/>
        <end position="10"/>
    </location>
</feature>
<dbReference type="EMBL" id="GEZM01066522">
    <property type="protein sequence ID" value="JAV67834.1"/>
    <property type="molecule type" value="Transcribed_RNA"/>
</dbReference>
<organism evidence="4">
    <name type="scientific">Photinus pyralis</name>
    <name type="common">Common eastern firefly</name>
    <name type="synonym">Lampyris pyralis</name>
    <dbReference type="NCBI Taxonomy" id="7054"/>
    <lineage>
        <taxon>Eukaryota</taxon>
        <taxon>Metazoa</taxon>
        <taxon>Ecdysozoa</taxon>
        <taxon>Arthropoda</taxon>
        <taxon>Hexapoda</taxon>
        <taxon>Insecta</taxon>
        <taxon>Pterygota</taxon>
        <taxon>Neoptera</taxon>
        <taxon>Endopterygota</taxon>
        <taxon>Coleoptera</taxon>
        <taxon>Polyphaga</taxon>
        <taxon>Elateriformia</taxon>
        <taxon>Elateroidea</taxon>
        <taxon>Lampyridae</taxon>
        <taxon>Lampyrinae</taxon>
        <taxon>Photinus</taxon>
    </lineage>
</organism>
<dbReference type="Pfam" id="PF11707">
    <property type="entry name" value="Npa1"/>
    <property type="match status" value="1"/>
</dbReference>
<feature type="region of interest" description="Disordered" evidence="1">
    <location>
        <begin position="1"/>
        <end position="22"/>
    </location>
</feature>
<feature type="domain" description="URB1 C-terminal" evidence="3">
    <location>
        <begin position="1406"/>
        <end position="1597"/>
    </location>
</feature>
<dbReference type="InterPro" id="IPR032436">
    <property type="entry name" value="URB1_C"/>
</dbReference>
<dbReference type="PANTHER" id="PTHR13500">
    <property type="entry name" value="NUCLEOLAR PRERIBOSOMAL-ASSOCIATED PROTEIN 1"/>
    <property type="match status" value="1"/>
</dbReference>
<sequence>MEVEELTKEIENDEGAPPNKKPRLWSAKEFRKKLKTAQKVLAIQEFLINCREDGSYVIEYLESGGSCMELIQLLSSNEIPTPNILEILNYVLLQIVTGESNLDNSANNSCKLFVQSHLSSINKMLALGSPRKDKKVILKLLTTIVTFSKSLAKEILLHININPSNVEVLAKRGDDEDSVRNAYIRFLMSFLVEGETATILIFLEKRILLSSIFKGLQYDSAETIVLVLSTLKRFVLENGGVMKTTKMSLFSTLVVREIVSLYNWKGMQAAQTGFDPVKKAMVSECVHDFLLVLCTSHKYGVIFKDPYIGSRPKTYNSLMHTVLDSLERPWEHSYAGELVRKICGACPDLVKSVWSNLRNFLEPRHTDRWLNAVKFAVSLMKEVQPTTVELSTETLSVQQICQIIPSLVAPTSILQIILPKNTTFEKPVVKYNIIAFLSESLRSFANYVNALERSLNQQQFYILKISINEYISKHFLNVDQVISNWTKVDDEPYSVEDNVEAVLDLLNLYEANSPPLLEGLANTNLKSLLDELDTLSKGERFKVRLVNLFLKYEPSIFTPSSEIFPTVFSLILQHYHETGDENAYTTLIVLLNNSAIFEDATEEPEVWINTVLYFANVGEISGMLVDVIRETSRGVMDYIGELREFDKFEYAAKQEQILEILDGLQHDSYQSNESVRSTGLSPMLLGALKYLGQNRQFKHYLNAVLVNLLHLQTSSRMIAAIVQDEKYADLVSESLQTYICEWTKGEASALVKTKLSTAQSFSALFVNGEVAELSCERRWELRHCLNQALFYFTHLNCDLLNEAHLQSCIGVIKKVNEFGFVFKHPTLLQRFSPTTRSVTNQLIVEMAKLSPTNLDSLLKPFRAKLSHALCKVLKKRKKWHDITDILEPVGLDRAQCVAVLSICVNLERSTSDDFLAFHFKALVYTFGKFLGESDNLHPLTKEVIANMSELLASLNRDGFEASACTSLLHNYLRKFPHNLADIKVSLFESILLKADLHKEDVVLAGLLFSRRRDLLDTFQAHFEKILKQKSLLLVLLKSAISVDASADVLGPMYTHLEPSITKILAKSKKVSHHFEAHKDTIVTLIARFMSSETCRSHAGKVCKLEVTQPYHIHILAAIFQKILPEASQDEAHNILLTIASLTNALFKHKDKSNEDWSKLDEVARVSVHLLNELSNRKVSFRRVCEDGAFNLYCGLCLKFGLLGRANFLEVMNVLVRFLDLTKDEAQTILEMTGSHSEFLEVILGDSSECKRQLLSFMLELFKRWPGLMHRSHVPVLLSAYHGTVGAADQINLSLIQMYESEAQQTGFYDFKPFLWGKAAAAHYSVRQDIQWTLWRQPRMHAILEILEEWKINNTILNHPLDLTLTDPINTPNDKVYSLAFFLPLFASLLAPENQVSIQMFIKSGALSMTVLGLSCYSKEIRLASCHVLARFHYHLEARRSGKDRILRLGLIEALCRGVATLEDIKLNNFASIFWARMVLILTRPLHPMFLPLSRYLTAKATPDLSGIPELYTFLHVPDVNHKDPRFFILKILHDGMRTDHDCSVASYKMAFKLIMELFTSCVSDSETKLAILNVFESTSKLKLGQEILTTSYGMLSWLYDVINNHCEHPEILSAVLQILANLTRKLSNSKHIDYNIVKLISVTVIDFRLETISVKDLDNLLQVILAILDVSGNFLTLEQLRYLIRRSNDDSCNYLLEFGCEFSTVGEDKLIQILVRKCANKFLKS</sequence>
<evidence type="ECO:0000256" key="1">
    <source>
        <dbReference type="SAM" id="MobiDB-lite"/>
    </source>
</evidence>
<accession>A0A1Y1L2N2</accession>
<dbReference type="GO" id="GO:0000463">
    <property type="term" value="P:maturation of LSU-rRNA from tricistronic rRNA transcript (SSU-rRNA, 5.8S rRNA, LSU-rRNA)"/>
    <property type="evidence" value="ECO:0007669"/>
    <property type="project" value="TreeGrafter"/>
</dbReference>
<proteinExistence type="predicted"/>
<protein>
    <recommendedName>
        <fullName evidence="5">Nucleolar pre-ribosomal-associated protein 1</fullName>
    </recommendedName>
</protein>
<evidence type="ECO:0000259" key="3">
    <source>
        <dbReference type="Pfam" id="PF16201"/>
    </source>
</evidence>
<dbReference type="Pfam" id="PF16201">
    <property type="entry name" value="NopRA1"/>
    <property type="match status" value="1"/>
</dbReference>
<evidence type="ECO:0008006" key="5">
    <source>
        <dbReference type="Google" id="ProtNLM"/>
    </source>
</evidence>
<reference evidence="4" key="1">
    <citation type="journal article" date="2016" name="Sci. Rep.">
        <title>Molecular characterization of firefly nuptial gifts: a multi-omics approach sheds light on postcopulatory sexual selection.</title>
        <authorList>
            <person name="Al-Wathiqui N."/>
            <person name="Fallon T.R."/>
            <person name="South A."/>
            <person name="Weng J.K."/>
            <person name="Lewis S.M."/>
        </authorList>
    </citation>
    <scope>NUCLEOTIDE SEQUENCE</scope>
</reference>
<dbReference type="PANTHER" id="PTHR13500:SF0">
    <property type="entry name" value="NUCLEOLAR PRE-RIBOSOMAL-ASSOCIATED PROTEIN 1"/>
    <property type="match status" value="1"/>
</dbReference>
<name>A0A1Y1L2N2_PHOPY</name>
<dbReference type="SUPFAM" id="SSF48371">
    <property type="entry name" value="ARM repeat"/>
    <property type="match status" value="2"/>
</dbReference>
<dbReference type="GO" id="GO:0000466">
    <property type="term" value="P:maturation of 5.8S rRNA from tricistronic rRNA transcript (SSU-rRNA, 5.8S rRNA, LSU-rRNA)"/>
    <property type="evidence" value="ECO:0007669"/>
    <property type="project" value="TreeGrafter"/>
</dbReference>
<dbReference type="InterPro" id="IPR021714">
    <property type="entry name" value="URB1_N"/>
</dbReference>
<dbReference type="GO" id="GO:0005730">
    <property type="term" value="C:nucleolus"/>
    <property type="evidence" value="ECO:0007669"/>
    <property type="project" value="TreeGrafter"/>
</dbReference>
<evidence type="ECO:0000313" key="4">
    <source>
        <dbReference type="EMBL" id="JAV67834.1"/>
    </source>
</evidence>
<dbReference type="InterPro" id="IPR039844">
    <property type="entry name" value="URB1"/>
</dbReference>
<dbReference type="InterPro" id="IPR016024">
    <property type="entry name" value="ARM-type_fold"/>
</dbReference>
<evidence type="ECO:0000259" key="2">
    <source>
        <dbReference type="Pfam" id="PF11707"/>
    </source>
</evidence>
<feature type="domain" description="URB1 N-terminal" evidence="2">
    <location>
        <begin position="83"/>
        <end position="371"/>
    </location>
</feature>